<keyword evidence="2" id="KW-1185">Reference proteome</keyword>
<organism evidence="1 2">
    <name type="scientific">Mycena rosella</name>
    <name type="common">Pink bonnet</name>
    <name type="synonym">Agaricus rosellus</name>
    <dbReference type="NCBI Taxonomy" id="1033263"/>
    <lineage>
        <taxon>Eukaryota</taxon>
        <taxon>Fungi</taxon>
        <taxon>Dikarya</taxon>
        <taxon>Basidiomycota</taxon>
        <taxon>Agaricomycotina</taxon>
        <taxon>Agaricomycetes</taxon>
        <taxon>Agaricomycetidae</taxon>
        <taxon>Agaricales</taxon>
        <taxon>Marasmiineae</taxon>
        <taxon>Mycenaceae</taxon>
        <taxon>Mycena</taxon>
    </lineage>
</organism>
<gene>
    <name evidence="1" type="ORF">B0H17DRAFT_1193824</name>
</gene>
<proteinExistence type="predicted"/>
<reference evidence="1" key="1">
    <citation type="submission" date="2023-03" db="EMBL/GenBank/DDBJ databases">
        <title>Massive genome expansion in bonnet fungi (Mycena s.s.) driven by repeated elements and novel gene families across ecological guilds.</title>
        <authorList>
            <consortium name="Lawrence Berkeley National Laboratory"/>
            <person name="Harder C.B."/>
            <person name="Miyauchi S."/>
            <person name="Viragh M."/>
            <person name="Kuo A."/>
            <person name="Thoen E."/>
            <person name="Andreopoulos B."/>
            <person name="Lu D."/>
            <person name="Skrede I."/>
            <person name="Drula E."/>
            <person name="Henrissat B."/>
            <person name="Morin E."/>
            <person name="Kohler A."/>
            <person name="Barry K."/>
            <person name="LaButti K."/>
            <person name="Morin E."/>
            <person name="Salamov A."/>
            <person name="Lipzen A."/>
            <person name="Mereny Z."/>
            <person name="Hegedus B."/>
            <person name="Baldrian P."/>
            <person name="Stursova M."/>
            <person name="Weitz H."/>
            <person name="Taylor A."/>
            <person name="Grigoriev I.V."/>
            <person name="Nagy L.G."/>
            <person name="Martin F."/>
            <person name="Kauserud H."/>
        </authorList>
    </citation>
    <scope>NUCLEOTIDE SEQUENCE</scope>
    <source>
        <strain evidence="1">CBHHK067</strain>
    </source>
</reference>
<evidence type="ECO:0000313" key="2">
    <source>
        <dbReference type="Proteomes" id="UP001221757"/>
    </source>
</evidence>
<accession>A0AAD7GRU4</accession>
<evidence type="ECO:0000313" key="1">
    <source>
        <dbReference type="EMBL" id="KAJ7703886.1"/>
    </source>
</evidence>
<protein>
    <submittedName>
        <fullName evidence="1">Uncharacterized protein</fullName>
    </submittedName>
</protein>
<dbReference type="EMBL" id="JARKIE010000011">
    <property type="protein sequence ID" value="KAJ7703886.1"/>
    <property type="molecule type" value="Genomic_DNA"/>
</dbReference>
<sequence length="169" mass="17871">MYGSSVGAPSIAILSGDEGEAILACFPAELAPGECLVKIECTEGHLIYGPHHTHSRGLRQQCHHKYPCAATGSSSLAPAAASGILCNTPGYAASTWPRSTPARRRRRSAPLSRHRGMDRLEALCHASPSHPPFPFADPARDDIKEIKPLTGGKGVYAAIVTVTTDAGYK</sequence>
<name>A0AAD7GRU4_MYCRO</name>
<comment type="caution">
    <text evidence="1">The sequence shown here is derived from an EMBL/GenBank/DDBJ whole genome shotgun (WGS) entry which is preliminary data.</text>
</comment>
<dbReference type="Proteomes" id="UP001221757">
    <property type="component" value="Unassembled WGS sequence"/>
</dbReference>
<dbReference type="AlphaFoldDB" id="A0AAD7GRU4"/>